<proteinExistence type="predicted"/>
<sequence>MRGVFSLIGLVVVLALVGVLAKKQLAPKPLVMPVGAASAPASGTVRQQSQQIQQDVKKAIEGAMQQPRPLSEDSP</sequence>
<evidence type="ECO:0000313" key="2">
    <source>
        <dbReference type="Proteomes" id="UP000186609"/>
    </source>
</evidence>
<protein>
    <submittedName>
        <fullName evidence="1">Uncharacterized protein</fullName>
    </submittedName>
</protein>
<dbReference type="STRING" id="1842727.RD110_13860"/>
<reference evidence="1 2" key="1">
    <citation type="submission" date="2017-01" db="EMBL/GenBank/DDBJ databases">
        <authorList>
            <person name="Mah S.A."/>
            <person name="Swanson W.J."/>
            <person name="Moy G.W."/>
            <person name="Vacquier V.D."/>
        </authorList>
    </citation>
    <scope>NUCLEOTIDE SEQUENCE [LARGE SCALE GENOMIC DNA]</scope>
    <source>
        <strain evidence="1 2">DCY110</strain>
    </source>
</reference>
<dbReference type="AlphaFoldDB" id="A0A1P8JWP9"/>
<dbReference type="Proteomes" id="UP000186609">
    <property type="component" value="Chromosome"/>
</dbReference>
<organism evidence="1 2">
    <name type="scientific">Rhodoferax koreensis</name>
    <dbReference type="NCBI Taxonomy" id="1842727"/>
    <lineage>
        <taxon>Bacteria</taxon>
        <taxon>Pseudomonadati</taxon>
        <taxon>Pseudomonadota</taxon>
        <taxon>Betaproteobacteria</taxon>
        <taxon>Burkholderiales</taxon>
        <taxon>Comamonadaceae</taxon>
        <taxon>Rhodoferax</taxon>
    </lineage>
</organism>
<accession>A0A1P8JWP9</accession>
<dbReference type="RefSeq" id="WP_076200027.1">
    <property type="nucleotide sequence ID" value="NZ_CP019236.1"/>
</dbReference>
<gene>
    <name evidence="1" type="ORF">RD110_13860</name>
</gene>
<dbReference type="KEGG" id="rhy:RD110_13860"/>
<name>A0A1P8JWP9_9BURK</name>
<evidence type="ECO:0000313" key="1">
    <source>
        <dbReference type="EMBL" id="APW38148.1"/>
    </source>
</evidence>
<dbReference type="EMBL" id="CP019236">
    <property type="protein sequence ID" value="APW38148.1"/>
    <property type="molecule type" value="Genomic_DNA"/>
</dbReference>
<keyword evidence="2" id="KW-1185">Reference proteome</keyword>